<feature type="transmembrane region" description="Helical" evidence="1">
    <location>
        <begin position="26"/>
        <end position="45"/>
    </location>
</feature>
<proteinExistence type="predicted"/>
<keyword evidence="1" id="KW-0472">Membrane</keyword>
<keyword evidence="1" id="KW-1133">Transmembrane helix</keyword>
<dbReference type="GeneID" id="36342928"/>
<evidence type="ECO:0000256" key="1">
    <source>
        <dbReference type="SAM" id="Phobius"/>
    </source>
</evidence>
<sequence>MHHPIQIQRSLLLLFNSVFILHPKTVLIFKSYFLEIISVIVFLNAEQRQLHRHRYLIGATSNYISQMKNMLNNNFLQWYKVNPGDKKQSEEFY</sequence>
<dbReference type="CTD" id="36342928"/>
<dbReference type="RefSeq" id="XP_024349139.1">
    <property type="nucleotide sequence ID" value="XM_024496462.1"/>
</dbReference>
<dbReference type="EMBL" id="APAU02000072">
    <property type="protein sequence ID" value="EUB57943.1"/>
    <property type="molecule type" value="Genomic_DNA"/>
</dbReference>
<dbReference type="AlphaFoldDB" id="W6U9A9"/>
<dbReference type="KEGG" id="egl:EGR_07213"/>
<dbReference type="Proteomes" id="UP000019149">
    <property type="component" value="Unassembled WGS sequence"/>
</dbReference>
<gene>
    <name evidence="2" type="ORF">EGR_07213</name>
</gene>
<accession>W6U9A9</accession>
<evidence type="ECO:0000313" key="3">
    <source>
        <dbReference type="Proteomes" id="UP000019149"/>
    </source>
</evidence>
<reference evidence="2 3" key="1">
    <citation type="journal article" date="2013" name="Nat. Genet.">
        <title>The genome of the hydatid tapeworm Echinococcus granulosus.</title>
        <authorList>
            <person name="Zheng H."/>
            <person name="Zhang W."/>
            <person name="Zhang L."/>
            <person name="Zhang Z."/>
            <person name="Li J."/>
            <person name="Lu G."/>
            <person name="Zhu Y."/>
            <person name="Wang Y."/>
            <person name="Huang Y."/>
            <person name="Liu J."/>
            <person name="Kang H."/>
            <person name="Chen J."/>
            <person name="Wang L."/>
            <person name="Chen A."/>
            <person name="Yu S."/>
            <person name="Gao Z."/>
            <person name="Jin L."/>
            <person name="Gu W."/>
            <person name="Wang Z."/>
            <person name="Zhao L."/>
            <person name="Shi B."/>
            <person name="Wen H."/>
            <person name="Lin R."/>
            <person name="Jones M.K."/>
            <person name="Brejova B."/>
            <person name="Vinar T."/>
            <person name="Zhao G."/>
            <person name="McManus D.P."/>
            <person name="Chen Z."/>
            <person name="Zhou Y."/>
            <person name="Wang S."/>
        </authorList>
    </citation>
    <scope>NUCLEOTIDE SEQUENCE [LARGE SCALE GENOMIC DNA]</scope>
</reference>
<comment type="caution">
    <text evidence="2">The sequence shown here is derived from an EMBL/GenBank/DDBJ whole genome shotgun (WGS) entry which is preliminary data.</text>
</comment>
<name>W6U9A9_ECHGR</name>
<keyword evidence="1" id="KW-0812">Transmembrane</keyword>
<evidence type="ECO:0000313" key="2">
    <source>
        <dbReference type="EMBL" id="EUB57943.1"/>
    </source>
</evidence>
<protein>
    <submittedName>
        <fullName evidence="2">Uncharacterized protein</fullName>
    </submittedName>
</protein>
<organism evidence="2 3">
    <name type="scientific">Echinococcus granulosus</name>
    <name type="common">Hydatid tapeworm</name>
    <dbReference type="NCBI Taxonomy" id="6210"/>
    <lineage>
        <taxon>Eukaryota</taxon>
        <taxon>Metazoa</taxon>
        <taxon>Spiralia</taxon>
        <taxon>Lophotrochozoa</taxon>
        <taxon>Platyhelminthes</taxon>
        <taxon>Cestoda</taxon>
        <taxon>Eucestoda</taxon>
        <taxon>Cyclophyllidea</taxon>
        <taxon>Taeniidae</taxon>
        <taxon>Echinococcus</taxon>
        <taxon>Echinococcus granulosus group</taxon>
    </lineage>
</organism>
<keyword evidence="3" id="KW-1185">Reference proteome</keyword>